<name>A0AAN7Z760_9PEZI</name>
<dbReference type="Proteomes" id="UP001305414">
    <property type="component" value="Unassembled WGS sequence"/>
</dbReference>
<evidence type="ECO:0000256" key="1">
    <source>
        <dbReference type="SAM" id="MobiDB-lite"/>
    </source>
</evidence>
<feature type="region of interest" description="Disordered" evidence="1">
    <location>
        <begin position="59"/>
        <end position="80"/>
    </location>
</feature>
<evidence type="ECO:0000313" key="3">
    <source>
        <dbReference type="Proteomes" id="UP001305414"/>
    </source>
</evidence>
<sequence>MQVIHSLARSLVCCAPLKCPPSISISIPVISVDDVLIRSSLTPLNLNFEDKTYDMPGRLGAVSDLDPDNPLPGTAGLMRR</sequence>
<keyword evidence="3" id="KW-1185">Reference proteome</keyword>
<evidence type="ECO:0000313" key="2">
    <source>
        <dbReference type="EMBL" id="KAK5627156.1"/>
    </source>
</evidence>
<protein>
    <submittedName>
        <fullName evidence="2">Uncharacterized protein</fullName>
    </submittedName>
</protein>
<dbReference type="AlphaFoldDB" id="A0AAN7Z760"/>
<reference evidence="2 3" key="1">
    <citation type="submission" date="2023-10" db="EMBL/GenBank/DDBJ databases">
        <title>Draft genome sequence of Xylaria bambusicola isolate GMP-LS, the root and basal stem rot pathogen of sugarcane in Indonesia.</title>
        <authorList>
            <person name="Selvaraj P."/>
            <person name="Muralishankar V."/>
            <person name="Muruganantham S."/>
            <person name="Sp S."/>
            <person name="Haryani S."/>
            <person name="Lau K.J.X."/>
            <person name="Naqvi N.I."/>
        </authorList>
    </citation>
    <scope>NUCLEOTIDE SEQUENCE [LARGE SCALE GENOMIC DNA]</scope>
    <source>
        <strain evidence="2">GMP-LS</strain>
    </source>
</reference>
<gene>
    <name evidence="2" type="ORF">RRF57_002871</name>
</gene>
<comment type="caution">
    <text evidence="2">The sequence shown here is derived from an EMBL/GenBank/DDBJ whole genome shotgun (WGS) entry which is preliminary data.</text>
</comment>
<organism evidence="2 3">
    <name type="scientific">Xylaria bambusicola</name>
    <dbReference type="NCBI Taxonomy" id="326684"/>
    <lineage>
        <taxon>Eukaryota</taxon>
        <taxon>Fungi</taxon>
        <taxon>Dikarya</taxon>
        <taxon>Ascomycota</taxon>
        <taxon>Pezizomycotina</taxon>
        <taxon>Sordariomycetes</taxon>
        <taxon>Xylariomycetidae</taxon>
        <taxon>Xylariales</taxon>
        <taxon>Xylariaceae</taxon>
        <taxon>Xylaria</taxon>
    </lineage>
</organism>
<dbReference type="EMBL" id="JAWHQM010000005">
    <property type="protein sequence ID" value="KAK5627156.1"/>
    <property type="molecule type" value="Genomic_DNA"/>
</dbReference>
<accession>A0AAN7Z760</accession>
<proteinExistence type="predicted"/>